<protein>
    <submittedName>
        <fullName evidence="2">Uncharacterized protein</fullName>
    </submittedName>
</protein>
<accession>A0A0A8YMP3</accession>
<organism evidence="2">
    <name type="scientific">Arundo donax</name>
    <name type="common">Giant reed</name>
    <name type="synonym">Donax arundinaceus</name>
    <dbReference type="NCBI Taxonomy" id="35708"/>
    <lineage>
        <taxon>Eukaryota</taxon>
        <taxon>Viridiplantae</taxon>
        <taxon>Streptophyta</taxon>
        <taxon>Embryophyta</taxon>
        <taxon>Tracheophyta</taxon>
        <taxon>Spermatophyta</taxon>
        <taxon>Magnoliopsida</taxon>
        <taxon>Liliopsida</taxon>
        <taxon>Poales</taxon>
        <taxon>Poaceae</taxon>
        <taxon>PACMAD clade</taxon>
        <taxon>Arundinoideae</taxon>
        <taxon>Arundineae</taxon>
        <taxon>Arundo</taxon>
    </lineage>
</organism>
<reference evidence="2" key="2">
    <citation type="journal article" date="2015" name="Data Brief">
        <title>Shoot transcriptome of the giant reed, Arundo donax.</title>
        <authorList>
            <person name="Barrero R.A."/>
            <person name="Guerrero F.D."/>
            <person name="Moolhuijzen P."/>
            <person name="Goolsby J.A."/>
            <person name="Tidwell J."/>
            <person name="Bellgard S.E."/>
            <person name="Bellgard M.I."/>
        </authorList>
    </citation>
    <scope>NUCLEOTIDE SEQUENCE</scope>
    <source>
        <tissue evidence="2">Shoot tissue taken approximately 20 cm above the soil surface</tissue>
    </source>
</reference>
<name>A0A0A8YMP3_ARUDO</name>
<evidence type="ECO:0000313" key="2">
    <source>
        <dbReference type="EMBL" id="JAD27909.1"/>
    </source>
</evidence>
<sequence length="56" mass="6132">MTGTKRKTSIGTGSFHPGEDLTNCSNYLQLVEDPRMPVTKIHTILEHVLAHGKTGL</sequence>
<reference evidence="2" key="1">
    <citation type="submission" date="2014-09" db="EMBL/GenBank/DDBJ databases">
        <authorList>
            <person name="Magalhaes I.L.F."/>
            <person name="Oliveira U."/>
            <person name="Santos F.R."/>
            <person name="Vidigal T.H.D.A."/>
            <person name="Brescovit A.D."/>
            <person name="Santos A.J."/>
        </authorList>
    </citation>
    <scope>NUCLEOTIDE SEQUENCE</scope>
    <source>
        <tissue evidence="2">Shoot tissue taken approximately 20 cm above the soil surface</tissue>
    </source>
</reference>
<dbReference type="AlphaFoldDB" id="A0A0A8YMP3"/>
<feature type="region of interest" description="Disordered" evidence="1">
    <location>
        <begin position="1"/>
        <end position="21"/>
    </location>
</feature>
<proteinExistence type="predicted"/>
<evidence type="ECO:0000256" key="1">
    <source>
        <dbReference type="SAM" id="MobiDB-lite"/>
    </source>
</evidence>
<dbReference type="EMBL" id="GBRH01269986">
    <property type="protein sequence ID" value="JAD27909.1"/>
    <property type="molecule type" value="Transcribed_RNA"/>
</dbReference>